<gene>
    <name evidence="2" type="ORF">CEXT_261571</name>
</gene>
<accession>A0AAV4SQX9</accession>
<dbReference type="Proteomes" id="UP001054945">
    <property type="component" value="Unassembled WGS sequence"/>
</dbReference>
<keyword evidence="3" id="KW-1185">Reference proteome</keyword>
<feature type="transmembrane region" description="Helical" evidence="1">
    <location>
        <begin position="12"/>
        <end position="34"/>
    </location>
</feature>
<keyword evidence="1" id="KW-0812">Transmembrane</keyword>
<evidence type="ECO:0000313" key="2">
    <source>
        <dbReference type="EMBL" id="GIY35276.1"/>
    </source>
</evidence>
<organism evidence="2 3">
    <name type="scientific">Caerostris extrusa</name>
    <name type="common">Bark spider</name>
    <name type="synonym">Caerostris bankana</name>
    <dbReference type="NCBI Taxonomy" id="172846"/>
    <lineage>
        <taxon>Eukaryota</taxon>
        <taxon>Metazoa</taxon>
        <taxon>Ecdysozoa</taxon>
        <taxon>Arthropoda</taxon>
        <taxon>Chelicerata</taxon>
        <taxon>Arachnida</taxon>
        <taxon>Araneae</taxon>
        <taxon>Araneomorphae</taxon>
        <taxon>Entelegynae</taxon>
        <taxon>Araneoidea</taxon>
        <taxon>Araneidae</taxon>
        <taxon>Caerostris</taxon>
    </lineage>
</organism>
<proteinExistence type="predicted"/>
<name>A0AAV4SQX9_CAEEX</name>
<reference evidence="2 3" key="1">
    <citation type="submission" date="2021-06" db="EMBL/GenBank/DDBJ databases">
        <title>Caerostris extrusa draft genome.</title>
        <authorList>
            <person name="Kono N."/>
            <person name="Arakawa K."/>
        </authorList>
    </citation>
    <scope>NUCLEOTIDE SEQUENCE [LARGE SCALE GENOMIC DNA]</scope>
</reference>
<evidence type="ECO:0000313" key="3">
    <source>
        <dbReference type="Proteomes" id="UP001054945"/>
    </source>
</evidence>
<dbReference type="AlphaFoldDB" id="A0AAV4SQX9"/>
<sequence>MEIIRTCKIVRIDIFSAIPGYFSYTIFRFVIVAFESHPGRPCDFSLLFRIKIHDSGQLSWPVNTVYDAAGKLRKHGVASCLGQLIQLTTAVAAPEWKP</sequence>
<evidence type="ECO:0000256" key="1">
    <source>
        <dbReference type="SAM" id="Phobius"/>
    </source>
</evidence>
<comment type="caution">
    <text evidence="2">The sequence shown here is derived from an EMBL/GenBank/DDBJ whole genome shotgun (WGS) entry which is preliminary data.</text>
</comment>
<keyword evidence="1" id="KW-0472">Membrane</keyword>
<protein>
    <submittedName>
        <fullName evidence="2">Uncharacterized protein</fullName>
    </submittedName>
</protein>
<keyword evidence="1" id="KW-1133">Transmembrane helix</keyword>
<dbReference type="EMBL" id="BPLR01009884">
    <property type="protein sequence ID" value="GIY35276.1"/>
    <property type="molecule type" value="Genomic_DNA"/>
</dbReference>